<dbReference type="FunFam" id="3.40.50.12780:FF:000013">
    <property type="entry name" value="Long-chain-fatty-acid--AMP ligase FadD32"/>
    <property type="match status" value="1"/>
</dbReference>
<evidence type="ECO:0000313" key="11">
    <source>
        <dbReference type="EMBL" id="VAZ84073.1"/>
    </source>
</evidence>
<evidence type="ECO:0000256" key="2">
    <source>
        <dbReference type="ARBA" id="ARBA00006432"/>
    </source>
</evidence>
<evidence type="ECO:0000313" key="12">
    <source>
        <dbReference type="EMBL" id="VAZ94443.1"/>
    </source>
</evidence>
<dbReference type="Proteomes" id="UP000279331">
    <property type="component" value="Unassembled WGS sequence"/>
</dbReference>
<protein>
    <recommendedName>
        <fullName evidence="8">Acyl-AMP synthetase</fullName>
    </recommendedName>
</protein>
<comment type="similarity">
    <text evidence="2">Belongs to the ATP-dependent AMP-binding enzyme family.</text>
</comment>
<comment type="caution">
    <text evidence="11">The sequence shown here is derived from an EMBL/GenBank/DDBJ whole genome shotgun (WGS) entry which is preliminary data.</text>
</comment>
<dbReference type="CDD" id="cd05931">
    <property type="entry name" value="FAAL"/>
    <property type="match status" value="1"/>
</dbReference>
<dbReference type="Proteomes" id="UP000271464">
    <property type="component" value="Unassembled WGS sequence"/>
</dbReference>
<evidence type="ECO:0000256" key="6">
    <source>
        <dbReference type="ARBA" id="ARBA00022840"/>
    </source>
</evidence>
<reference evidence="10 13" key="1">
    <citation type="submission" date="2017-02" db="EMBL/GenBank/DDBJ databases">
        <title>Mycobacterium kansasii genomes.</title>
        <authorList>
            <person name="Borowka P."/>
            <person name="Strapagiel D."/>
            <person name="Marciniak B."/>
            <person name="Lach J."/>
            <person name="Bakula Z."/>
            <person name="Van Ingen J."/>
            <person name="Safianowska A."/>
            <person name="Brzostek A."/>
            <person name="Dziadek J."/>
            <person name="Jagielski T."/>
        </authorList>
    </citation>
    <scope>NUCLEOTIDE SEQUENCE [LARGE SCALE GENOMIC DNA]</scope>
    <source>
        <strain evidence="10 13">12MK</strain>
    </source>
</reference>
<dbReference type="Gene3D" id="3.40.50.12780">
    <property type="entry name" value="N-terminal domain of ligase-like"/>
    <property type="match status" value="1"/>
</dbReference>
<keyword evidence="7" id="KW-0443">Lipid metabolism</keyword>
<name>A0A1X0L399_9MYCO</name>
<dbReference type="Proteomes" id="UP000192335">
    <property type="component" value="Unassembled WGS sequence"/>
</dbReference>
<dbReference type="EMBL" id="UPHM01000061">
    <property type="protein sequence ID" value="VAZ94443.1"/>
    <property type="molecule type" value="Genomic_DNA"/>
</dbReference>
<evidence type="ECO:0000256" key="7">
    <source>
        <dbReference type="ARBA" id="ARBA00023098"/>
    </source>
</evidence>
<dbReference type="GeneID" id="66595900"/>
<keyword evidence="6" id="KW-0067">ATP-binding</keyword>
<dbReference type="NCBIfam" id="NF009124">
    <property type="entry name" value="PRK12476.1"/>
    <property type="match status" value="1"/>
</dbReference>
<evidence type="ECO:0000313" key="15">
    <source>
        <dbReference type="Proteomes" id="UP000279331"/>
    </source>
</evidence>
<evidence type="ECO:0000256" key="1">
    <source>
        <dbReference type="ARBA" id="ARBA00005189"/>
    </source>
</evidence>
<keyword evidence="4" id="KW-0547">Nucleotide-binding</keyword>
<dbReference type="PANTHER" id="PTHR22754:SF32">
    <property type="entry name" value="DISCO-INTERACTING PROTEIN 2"/>
    <property type="match status" value="1"/>
</dbReference>
<dbReference type="PANTHER" id="PTHR22754">
    <property type="entry name" value="DISCO-INTERACTING PROTEIN 2 DIP2 -RELATED"/>
    <property type="match status" value="1"/>
</dbReference>
<dbReference type="InterPro" id="IPR045851">
    <property type="entry name" value="AMP-bd_C_sf"/>
</dbReference>
<evidence type="ECO:0000313" key="10">
    <source>
        <dbReference type="EMBL" id="ORC05487.1"/>
    </source>
</evidence>
<dbReference type="GO" id="GO:0070566">
    <property type="term" value="F:adenylyltransferase activity"/>
    <property type="evidence" value="ECO:0007669"/>
    <property type="project" value="UniProtKB-ARBA"/>
</dbReference>
<evidence type="ECO:0000256" key="5">
    <source>
        <dbReference type="ARBA" id="ARBA00022832"/>
    </source>
</evidence>
<dbReference type="GO" id="GO:0005524">
    <property type="term" value="F:ATP binding"/>
    <property type="evidence" value="ECO:0007669"/>
    <property type="project" value="UniProtKB-KW"/>
</dbReference>
<dbReference type="InterPro" id="IPR040097">
    <property type="entry name" value="FAAL/FAAC"/>
</dbReference>
<dbReference type="AlphaFoldDB" id="A0A1X0L399"/>
<keyword evidence="5" id="KW-0276">Fatty acid metabolism</keyword>
<comment type="pathway">
    <text evidence="1">Lipid metabolism.</text>
</comment>
<dbReference type="GO" id="GO:0005886">
    <property type="term" value="C:plasma membrane"/>
    <property type="evidence" value="ECO:0007669"/>
    <property type="project" value="TreeGrafter"/>
</dbReference>
<dbReference type="InterPro" id="IPR000873">
    <property type="entry name" value="AMP-dep_synth/lig_dom"/>
</dbReference>
<dbReference type="InterPro" id="IPR042099">
    <property type="entry name" value="ANL_N_sf"/>
</dbReference>
<evidence type="ECO:0000256" key="4">
    <source>
        <dbReference type="ARBA" id="ARBA00022741"/>
    </source>
</evidence>
<keyword evidence="14" id="KW-1185">Reference proteome</keyword>
<dbReference type="RefSeq" id="WP_083154048.1">
    <property type="nucleotide sequence ID" value="NZ_CADEAW010000087.1"/>
</dbReference>
<dbReference type="SUPFAM" id="SSF56801">
    <property type="entry name" value="Acetyl-CoA synthetase-like"/>
    <property type="match status" value="1"/>
</dbReference>
<feature type="domain" description="AMP-dependent synthetase/ligase" evidence="9">
    <location>
        <begin position="49"/>
        <end position="444"/>
    </location>
</feature>
<keyword evidence="3 11" id="KW-0436">Ligase</keyword>
<organism evidence="11 15">
    <name type="scientific">Mycobacterium persicum</name>
    <dbReference type="NCBI Taxonomy" id="1487726"/>
    <lineage>
        <taxon>Bacteria</taxon>
        <taxon>Bacillati</taxon>
        <taxon>Actinomycetota</taxon>
        <taxon>Actinomycetes</taxon>
        <taxon>Mycobacteriales</taxon>
        <taxon>Mycobacteriaceae</taxon>
        <taxon>Mycobacterium</taxon>
    </lineage>
</organism>
<evidence type="ECO:0000313" key="13">
    <source>
        <dbReference type="Proteomes" id="UP000192335"/>
    </source>
</evidence>
<dbReference type="EMBL" id="MWQA01000001">
    <property type="protein sequence ID" value="ORC05487.1"/>
    <property type="molecule type" value="Genomic_DNA"/>
</dbReference>
<gene>
    <name evidence="10" type="ORF">B4U45_01140</name>
    <name evidence="11" type="ORF">LAUMK42_02892</name>
    <name evidence="12" type="ORF">LAUMK4_02820</name>
</gene>
<proteinExistence type="inferred from homology"/>
<reference evidence="14 15" key="2">
    <citation type="submission" date="2018-09" db="EMBL/GenBank/DDBJ databases">
        <authorList>
            <person name="Tagini F."/>
        </authorList>
    </citation>
    <scope>NUCLEOTIDE SEQUENCE [LARGE SCALE GENOMIC DNA]</scope>
    <source>
        <strain evidence="12 14">MK4</strain>
        <strain evidence="11 15">MK42</strain>
    </source>
</reference>
<dbReference type="GO" id="GO:0016874">
    <property type="term" value="F:ligase activity"/>
    <property type="evidence" value="ECO:0007669"/>
    <property type="project" value="UniProtKB-KW"/>
</dbReference>
<sequence>MNDGSPQGSRAPEGLLEIGDCLAADGSIALPPGTTLISLIQRNITNVGDSIAYRYLDYTRSAEGQALEVTWAQLGVRLAAIGAQIQQFAGNDDRVAVLAPQGIDYVAGFYAAIKAGSIAVPLFAPELPGHAERLDTALRDSEPTVVLTTAAAKAAVESFLASRPHLRKPDVIVIDQIPDSAGEQFSPVELDMNAVSHLQYTSGSTRPPVGIEITHRAVGTNLVQMILSIDLLNRNTHGVSWLPLYHDMGLSMIGFPAVYGGHSTLMSPTAFVRRPQRWIHALAAGSRTGRVVTAAPNFAYEWTAQRGLPAAGEDIDLRNVVLIIGSEPVSIEAITTFNKAFAPYGLPRTAFKPSYGIAEATLLVATIDHTAETTVVYLDREQLGCGRAVPVAADHPNAVVQVSCGHVARSLWAVIVNPDTGAELPDGEVGEIWLQGDNIGRGYWGRPDETRHTFGARLRSALHEHSRANGAALEGNWLRTSDLGVYLDGELYVTGRIADLITIDGHSHYPQDIEATVAAASPIVRRGYVTAFAAPANELPDADDPDDTRPRLVIIAERAAGTSHADPQPAIAAIRAAVDERHGLSAADVRFLPAGAIPRTTSGKLARRACRAQYLSGVLGAH</sequence>
<dbReference type="Gene3D" id="3.30.300.30">
    <property type="match status" value="1"/>
</dbReference>
<evidence type="ECO:0000313" key="14">
    <source>
        <dbReference type="Proteomes" id="UP000271464"/>
    </source>
</evidence>
<accession>A0A1X0L399</accession>
<evidence type="ECO:0000259" key="9">
    <source>
        <dbReference type="Pfam" id="PF00501"/>
    </source>
</evidence>
<evidence type="ECO:0000256" key="3">
    <source>
        <dbReference type="ARBA" id="ARBA00022598"/>
    </source>
</evidence>
<dbReference type="GO" id="GO:0006633">
    <property type="term" value="P:fatty acid biosynthetic process"/>
    <property type="evidence" value="ECO:0007669"/>
    <property type="project" value="TreeGrafter"/>
</dbReference>
<dbReference type="FunFam" id="3.30.300.30:FF:000029">
    <property type="entry name" value="Fatty-acid-CoA ligase FadD31"/>
    <property type="match status" value="1"/>
</dbReference>
<evidence type="ECO:0000256" key="8">
    <source>
        <dbReference type="ARBA" id="ARBA00084062"/>
    </source>
</evidence>
<dbReference type="EMBL" id="UPHL01000071">
    <property type="protein sequence ID" value="VAZ84073.1"/>
    <property type="molecule type" value="Genomic_DNA"/>
</dbReference>
<dbReference type="GO" id="GO:0071766">
    <property type="term" value="P:Actinobacterium-type cell wall biogenesis"/>
    <property type="evidence" value="ECO:0007669"/>
    <property type="project" value="UniProtKB-ARBA"/>
</dbReference>
<dbReference type="Pfam" id="PF00501">
    <property type="entry name" value="AMP-binding"/>
    <property type="match status" value="1"/>
</dbReference>